<evidence type="ECO:0000313" key="2">
    <source>
        <dbReference type="EMBL" id="MBA0088348.1"/>
    </source>
</evidence>
<keyword evidence="2" id="KW-0378">Hydrolase</keyword>
<protein>
    <submittedName>
        <fullName evidence="2">Cell wall hydrolase</fullName>
    </submittedName>
</protein>
<dbReference type="GO" id="GO:0016787">
    <property type="term" value="F:hydrolase activity"/>
    <property type="evidence" value="ECO:0007669"/>
    <property type="project" value="UniProtKB-KW"/>
</dbReference>
<organism evidence="2 3">
    <name type="scientific">Candidatus Acidiferrum panamense</name>
    <dbReference type="NCBI Taxonomy" id="2741543"/>
    <lineage>
        <taxon>Bacteria</taxon>
        <taxon>Pseudomonadati</taxon>
        <taxon>Acidobacteriota</taxon>
        <taxon>Terriglobia</taxon>
        <taxon>Candidatus Acidiferrales</taxon>
        <taxon>Candidatus Acidiferrum</taxon>
    </lineage>
</organism>
<proteinExistence type="predicted"/>
<sequence>MSQVRMPAVIGKLYNARQAVDLVMLMMLIGREAGNQTDEAMLAVAWTVRNRVLRPGFWNWGTDWETVMEARWQYSSINGSPADPNLQKYPNLHVEPWERCLAIAELVYNGEVNDPTQGATHYYDASLELEPPNWARSGKLEKTVDIGAFHFFRVIAPGVIQA</sequence>
<feature type="domain" description="Cell wall hydrolase SleB" evidence="1">
    <location>
        <begin position="36"/>
        <end position="152"/>
    </location>
</feature>
<reference evidence="2" key="1">
    <citation type="submission" date="2020-06" db="EMBL/GenBank/DDBJ databases">
        <title>Legume-microbial interactions unlock mineral nutrients during tropical forest succession.</title>
        <authorList>
            <person name="Epihov D.Z."/>
        </authorList>
    </citation>
    <scope>NUCLEOTIDE SEQUENCE [LARGE SCALE GENOMIC DNA]</scope>
    <source>
        <strain evidence="2">Pan2503</strain>
    </source>
</reference>
<dbReference type="Proteomes" id="UP000567293">
    <property type="component" value="Unassembled WGS sequence"/>
</dbReference>
<dbReference type="AlphaFoldDB" id="A0A7V8SZQ3"/>
<evidence type="ECO:0000313" key="3">
    <source>
        <dbReference type="Proteomes" id="UP000567293"/>
    </source>
</evidence>
<accession>A0A7V8SZQ3</accession>
<keyword evidence="3" id="KW-1185">Reference proteome</keyword>
<dbReference type="InterPro" id="IPR011105">
    <property type="entry name" value="Cell_wall_hydrolase_SleB"/>
</dbReference>
<name>A0A7V8SZQ3_9BACT</name>
<evidence type="ECO:0000259" key="1">
    <source>
        <dbReference type="Pfam" id="PF07486"/>
    </source>
</evidence>
<comment type="caution">
    <text evidence="2">The sequence shown here is derived from an EMBL/GenBank/DDBJ whole genome shotgun (WGS) entry which is preliminary data.</text>
</comment>
<dbReference type="EMBL" id="JACDQQ010002459">
    <property type="protein sequence ID" value="MBA0088348.1"/>
    <property type="molecule type" value="Genomic_DNA"/>
</dbReference>
<gene>
    <name evidence="2" type="ORF">HRJ53_25465</name>
</gene>
<dbReference type="InterPro" id="IPR042047">
    <property type="entry name" value="SleB_dom1"/>
</dbReference>
<dbReference type="Pfam" id="PF07486">
    <property type="entry name" value="Hydrolase_2"/>
    <property type="match status" value="1"/>
</dbReference>
<dbReference type="Gene3D" id="1.10.10.2520">
    <property type="entry name" value="Cell wall hydrolase SleB, domain 1"/>
    <property type="match status" value="1"/>
</dbReference>